<dbReference type="Proteomes" id="UP000823611">
    <property type="component" value="Unassembled WGS sequence"/>
</dbReference>
<evidence type="ECO:0000256" key="3">
    <source>
        <dbReference type="ARBA" id="ARBA00023235"/>
    </source>
</evidence>
<reference evidence="8" key="1">
    <citation type="submission" date="2020-10" db="EMBL/GenBank/DDBJ databases">
        <authorList>
            <person name="Gilroy R."/>
        </authorList>
    </citation>
    <scope>NUCLEOTIDE SEQUENCE</scope>
    <source>
        <strain evidence="8">F6-4510</strain>
    </source>
</reference>
<dbReference type="CDD" id="cd02869">
    <property type="entry name" value="PseudoU_synth_RluA_like"/>
    <property type="match status" value="1"/>
</dbReference>
<feature type="active site" evidence="4">
    <location>
        <position position="146"/>
    </location>
</feature>
<evidence type="ECO:0000313" key="8">
    <source>
        <dbReference type="EMBL" id="MBO8434865.1"/>
    </source>
</evidence>
<dbReference type="InterPro" id="IPR002942">
    <property type="entry name" value="S4_RNA-bd"/>
</dbReference>
<reference evidence="8" key="2">
    <citation type="journal article" date="2021" name="PeerJ">
        <title>Extensive microbial diversity within the chicken gut microbiome revealed by metagenomics and culture.</title>
        <authorList>
            <person name="Gilroy R."/>
            <person name="Ravi A."/>
            <person name="Getino M."/>
            <person name="Pursley I."/>
            <person name="Horton D.L."/>
            <person name="Alikhan N.F."/>
            <person name="Baker D."/>
            <person name="Gharbi K."/>
            <person name="Hall N."/>
            <person name="Watson M."/>
            <person name="Adriaenssens E.M."/>
            <person name="Foster-Nyarko E."/>
            <person name="Jarju S."/>
            <person name="Secka A."/>
            <person name="Antonio M."/>
            <person name="Oren A."/>
            <person name="Chaudhuri R.R."/>
            <person name="La Ragione R."/>
            <person name="Hildebrand F."/>
            <person name="Pallen M.J."/>
        </authorList>
    </citation>
    <scope>NUCLEOTIDE SEQUENCE</scope>
    <source>
        <strain evidence="8">F6-4510</strain>
    </source>
</reference>
<dbReference type="InterPro" id="IPR006224">
    <property type="entry name" value="PsdUridine_synth_RluA-like_CS"/>
</dbReference>
<dbReference type="GO" id="GO:0003723">
    <property type="term" value="F:RNA binding"/>
    <property type="evidence" value="ECO:0007669"/>
    <property type="project" value="UniProtKB-KW"/>
</dbReference>
<evidence type="ECO:0000256" key="4">
    <source>
        <dbReference type="PIRSR" id="PIRSR606225-1"/>
    </source>
</evidence>
<dbReference type="PANTHER" id="PTHR21600">
    <property type="entry name" value="MITOCHONDRIAL RNA PSEUDOURIDINE SYNTHASE"/>
    <property type="match status" value="1"/>
</dbReference>
<dbReference type="GO" id="GO:0120159">
    <property type="term" value="F:rRNA pseudouridine synthase activity"/>
    <property type="evidence" value="ECO:0007669"/>
    <property type="project" value="UniProtKB-ARBA"/>
</dbReference>
<feature type="domain" description="RNA-binding S4" evidence="7">
    <location>
        <begin position="13"/>
        <end position="73"/>
    </location>
</feature>
<dbReference type="Gene3D" id="3.10.290.10">
    <property type="entry name" value="RNA-binding S4 domain"/>
    <property type="match status" value="1"/>
</dbReference>
<dbReference type="GO" id="GO:0000455">
    <property type="term" value="P:enzyme-directed rRNA pseudouridine synthesis"/>
    <property type="evidence" value="ECO:0007669"/>
    <property type="project" value="UniProtKB-ARBA"/>
</dbReference>
<dbReference type="PANTHER" id="PTHR21600:SF83">
    <property type="entry name" value="PSEUDOURIDYLATE SYNTHASE RPUSD4, MITOCHONDRIAL"/>
    <property type="match status" value="1"/>
</dbReference>
<evidence type="ECO:0000256" key="5">
    <source>
        <dbReference type="PROSITE-ProRule" id="PRU00182"/>
    </source>
</evidence>
<dbReference type="NCBIfam" id="TIGR00005">
    <property type="entry name" value="rluA_subfam"/>
    <property type="match status" value="1"/>
</dbReference>
<evidence type="ECO:0000313" key="9">
    <source>
        <dbReference type="Proteomes" id="UP000823611"/>
    </source>
</evidence>
<dbReference type="CDD" id="cd00165">
    <property type="entry name" value="S4"/>
    <property type="match status" value="1"/>
</dbReference>
<dbReference type="InterPro" id="IPR036986">
    <property type="entry name" value="S4_RNA-bd_sf"/>
</dbReference>
<proteinExistence type="inferred from homology"/>
<evidence type="ECO:0000256" key="6">
    <source>
        <dbReference type="RuleBase" id="RU362028"/>
    </source>
</evidence>
<evidence type="ECO:0000256" key="1">
    <source>
        <dbReference type="ARBA" id="ARBA00000073"/>
    </source>
</evidence>
<evidence type="ECO:0000259" key="7">
    <source>
        <dbReference type="SMART" id="SM00363"/>
    </source>
</evidence>
<organism evidence="8 9">
    <name type="scientific">Candidatus Fimicola merdigallinarum</name>
    <dbReference type="NCBI Taxonomy" id="2840819"/>
    <lineage>
        <taxon>Bacteria</taxon>
        <taxon>Bacillati</taxon>
        <taxon>Bacillota</taxon>
        <taxon>Clostridia</taxon>
        <taxon>Lachnospirales</taxon>
        <taxon>Lachnospiraceae</taxon>
        <taxon>Lachnospiraceae incertae sedis</taxon>
        <taxon>Candidatus Fimicola</taxon>
    </lineage>
</organism>
<dbReference type="InterPro" id="IPR006145">
    <property type="entry name" value="PsdUridine_synth_RsuA/RluA"/>
</dbReference>
<dbReference type="PROSITE" id="PS50889">
    <property type="entry name" value="S4"/>
    <property type="match status" value="1"/>
</dbReference>
<dbReference type="SUPFAM" id="SSF55120">
    <property type="entry name" value="Pseudouridine synthase"/>
    <property type="match status" value="1"/>
</dbReference>
<dbReference type="InterPro" id="IPR006225">
    <property type="entry name" value="PsdUridine_synth_RluC/D"/>
</dbReference>
<evidence type="ECO:0000256" key="2">
    <source>
        <dbReference type="ARBA" id="ARBA00010876"/>
    </source>
</evidence>
<dbReference type="InterPro" id="IPR020103">
    <property type="entry name" value="PsdUridine_synth_cat_dom_sf"/>
</dbReference>
<sequence length="322" mass="36734">MKEIKITSKEENQRLDKYLMKYFNKAPKSFIYKMLRKKRIKYNGKKAEGNEMIKNGDSLQLYLSDETMEGFMEEKTLNVAKRHFGIVYEDENVIFVSKPAGLLTHPEKDIDKDTLIDQILYYLYEKGEYTPSASSVFTPAVCNRLDRNTSGIVVAGKNLMAVQELNRAIQEKKLDKYYIAVVKGGIKKDGELTGYIKKNSDSNTSSISKTEMAGSKKVITKYKVIGESDKYNLLEIMLITGKSHQIRAQFSSMGHPLVGDRKYGNEVINKYFKVNYGLNNQFLHAYKIVLNINDGGLSYLSGREFTASLPEPLNTIKKDIFE</sequence>
<keyword evidence="5" id="KW-0694">RNA-binding</keyword>
<dbReference type="EC" id="5.4.99.-" evidence="6"/>
<dbReference type="SMART" id="SM00363">
    <property type="entry name" value="S4"/>
    <property type="match status" value="1"/>
</dbReference>
<comment type="caution">
    <text evidence="8">The sequence shown here is derived from an EMBL/GenBank/DDBJ whole genome shotgun (WGS) entry which is preliminary data.</text>
</comment>
<dbReference type="Pfam" id="PF00849">
    <property type="entry name" value="PseudoU_synth_2"/>
    <property type="match status" value="1"/>
</dbReference>
<dbReference type="AlphaFoldDB" id="A0A9D9DXJ5"/>
<protein>
    <recommendedName>
        <fullName evidence="6">Pseudouridine synthase</fullName>
        <ecNumber evidence="6">5.4.99.-</ecNumber>
    </recommendedName>
</protein>
<accession>A0A9D9DXJ5</accession>
<dbReference type="InterPro" id="IPR050188">
    <property type="entry name" value="RluA_PseudoU_synthase"/>
</dbReference>
<dbReference type="PROSITE" id="PS01129">
    <property type="entry name" value="PSI_RLU"/>
    <property type="match status" value="1"/>
</dbReference>
<gene>
    <name evidence="8" type="ORF">IAC55_06055</name>
</gene>
<comment type="similarity">
    <text evidence="2 6">Belongs to the pseudouridine synthase RluA family.</text>
</comment>
<dbReference type="Gene3D" id="3.30.2350.10">
    <property type="entry name" value="Pseudouridine synthase"/>
    <property type="match status" value="1"/>
</dbReference>
<comment type="catalytic activity">
    <reaction evidence="1 6">
        <text>a uridine in RNA = a pseudouridine in RNA</text>
        <dbReference type="Rhea" id="RHEA:48348"/>
        <dbReference type="Rhea" id="RHEA-COMP:12068"/>
        <dbReference type="Rhea" id="RHEA-COMP:12069"/>
        <dbReference type="ChEBI" id="CHEBI:65314"/>
        <dbReference type="ChEBI" id="CHEBI:65315"/>
    </reaction>
</comment>
<dbReference type="EMBL" id="JADIMX010000115">
    <property type="protein sequence ID" value="MBO8434865.1"/>
    <property type="molecule type" value="Genomic_DNA"/>
</dbReference>
<name>A0A9D9DXJ5_9FIRM</name>
<dbReference type="SUPFAM" id="SSF55174">
    <property type="entry name" value="Alpha-L RNA-binding motif"/>
    <property type="match status" value="1"/>
</dbReference>
<keyword evidence="3 6" id="KW-0413">Isomerase</keyword>
<comment type="function">
    <text evidence="6">Responsible for synthesis of pseudouridine from uracil.</text>
</comment>